<dbReference type="EMBL" id="MT141546">
    <property type="protein sequence ID" value="QJA65932.1"/>
    <property type="molecule type" value="Genomic_DNA"/>
</dbReference>
<sequence>MQKFNETVYVQRLLIGEGGLEISAGSAAPTHTAKQGSLYIRTGQAINACLYINTDGGTTWTLANAIQA</sequence>
<evidence type="ECO:0000313" key="2">
    <source>
        <dbReference type="EMBL" id="QJA82280.1"/>
    </source>
</evidence>
<accession>A0A6M3JA27</accession>
<dbReference type="EMBL" id="MT142483">
    <property type="protein sequence ID" value="QJA82280.1"/>
    <property type="molecule type" value="Genomic_DNA"/>
</dbReference>
<organism evidence="1">
    <name type="scientific">viral metagenome</name>
    <dbReference type="NCBI Taxonomy" id="1070528"/>
    <lineage>
        <taxon>unclassified sequences</taxon>
        <taxon>metagenomes</taxon>
        <taxon>organismal metagenomes</taxon>
    </lineage>
</organism>
<gene>
    <name evidence="2" type="ORF">MM415A00434_0055</name>
    <name evidence="1" type="ORF">MM415B00370_0050</name>
</gene>
<name>A0A6M3JA27_9ZZZZ</name>
<evidence type="ECO:0000313" key="1">
    <source>
        <dbReference type="EMBL" id="QJA65932.1"/>
    </source>
</evidence>
<protein>
    <submittedName>
        <fullName evidence="1">Uncharacterized protein</fullName>
    </submittedName>
</protein>
<reference evidence="1" key="1">
    <citation type="submission" date="2020-03" db="EMBL/GenBank/DDBJ databases">
        <title>The deep terrestrial virosphere.</title>
        <authorList>
            <person name="Holmfeldt K."/>
            <person name="Nilsson E."/>
            <person name="Simone D."/>
            <person name="Lopez-Fernandez M."/>
            <person name="Wu X."/>
            <person name="de Brujin I."/>
            <person name="Lundin D."/>
            <person name="Andersson A."/>
            <person name="Bertilsson S."/>
            <person name="Dopson M."/>
        </authorList>
    </citation>
    <scope>NUCLEOTIDE SEQUENCE</scope>
    <source>
        <strain evidence="2">MM415A00434</strain>
        <strain evidence="1">MM415B00370</strain>
    </source>
</reference>
<dbReference type="AlphaFoldDB" id="A0A6M3JA27"/>
<proteinExistence type="predicted"/>